<feature type="region of interest" description="Disordered" evidence="1">
    <location>
        <begin position="113"/>
        <end position="132"/>
    </location>
</feature>
<dbReference type="Gene3D" id="3.80.10.10">
    <property type="entry name" value="Ribonuclease Inhibitor"/>
    <property type="match status" value="1"/>
</dbReference>
<gene>
    <name evidence="2" type="ORF">SISSUDRAFT_1129069</name>
</gene>
<reference evidence="2 3" key="1">
    <citation type="journal article" date="2016" name="Mol. Biol. Evol.">
        <title>Comparative Genomics of Early-Diverging Mushroom-Forming Fungi Provides Insights into the Origins of Lignocellulose Decay Capabilities.</title>
        <authorList>
            <person name="Nagy L.G."/>
            <person name="Riley R."/>
            <person name="Tritt A."/>
            <person name="Adam C."/>
            <person name="Daum C."/>
            <person name="Floudas D."/>
            <person name="Sun H."/>
            <person name="Yadav J.S."/>
            <person name="Pangilinan J."/>
            <person name="Larsson K.H."/>
            <person name="Matsuura K."/>
            <person name="Barry K."/>
            <person name="Labutti K."/>
            <person name="Kuo R."/>
            <person name="Ohm R.A."/>
            <person name="Bhattacharya S.S."/>
            <person name="Shirouzu T."/>
            <person name="Yoshinaga Y."/>
            <person name="Martin F.M."/>
            <person name="Grigoriev I.V."/>
            <person name="Hibbett D.S."/>
        </authorList>
    </citation>
    <scope>NUCLEOTIDE SEQUENCE [LARGE SCALE GENOMIC DNA]</scope>
    <source>
        <strain evidence="2 3">HHB10207 ss-3</strain>
    </source>
</reference>
<organism evidence="2 3">
    <name type="scientific">Sistotremastrum suecicum HHB10207 ss-3</name>
    <dbReference type="NCBI Taxonomy" id="1314776"/>
    <lineage>
        <taxon>Eukaryota</taxon>
        <taxon>Fungi</taxon>
        <taxon>Dikarya</taxon>
        <taxon>Basidiomycota</taxon>
        <taxon>Agaricomycotina</taxon>
        <taxon>Agaricomycetes</taxon>
        <taxon>Sistotremastrales</taxon>
        <taxon>Sistotremastraceae</taxon>
        <taxon>Sistotremastrum</taxon>
    </lineage>
</organism>
<dbReference type="AlphaFoldDB" id="A0A166D553"/>
<evidence type="ECO:0000313" key="3">
    <source>
        <dbReference type="Proteomes" id="UP000076798"/>
    </source>
</evidence>
<dbReference type="SUPFAM" id="SSF52047">
    <property type="entry name" value="RNI-like"/>
    <property type="match status" value="1"/>
</dbReference>
<feature type="compositionally biased region" description="Pro residues" evidence="1">
    <location>
        <begin position="116"/>
        <end position="125"/>
    </location>
</feature>
<sequence length="419" mass="47254">MMDASYNYRQNDGITRLPVEIWREILLFATALPSPWDSLRDIICDPNPKPGDDIFGWYARASDVARRQAWWSVWQNKVAVVLTCRTWRDIGEAMLYENIRYILKPSALENVQDLPAPAPDSPSPSPSHSDSEPLIQLTKAHLVRRMDLSEERPHPKLFSLASHCVNLNELRFVAGYIPEPDGWHQLYQTLSSLSNLKVLIIHTVGNFDTLPEASPKVILPSLEVLGLHAFRAIAVLAHWELPSLKSLSFTSFDVEHIEVILELHGARLFSLSLVFMICPRSHPLPLHTLCPLLTFFGCLHCYDVHTFPILLSEHPTLQTLGVFSLHSLAAKTDGPADGSVGLESEGDTTHTLRGELPLELQNFTRSQFPCLRAIKTFRNVFYPKPHNEFAKIKSLDASVREHCRNEGLSIQNVLGEELV</sequence>
<dbReference type="Proteomes" id="UP000076798">
    <property type="component" value="Unassembled WGS sequence"/>
</dbReference>
<evidence type="ECO:0000256" key="1">
    <source>
        <dbReference type="SAM" id="MobiDB-lite"/>
    </source>
</evidence>
<dbReference type="InterPro" id="IPR032675">
    <property type="entry name" value="LRR_dom_sf"/>
</dbReference>
<accession>A0A166D553</accession>
<proteinExistence type="predicted"/>
<name>A0A166D553_9AGAM</name>
<evidence type="ECO:0000313" key="2">
    <source>
        <dbReference type="EMBL" id="KZT38149.1"/>
    </source>
</evidence>
<protein>
    <recommendedName>
        <fullName evidence="4">F-box domain-containing protein</fullName>
    </recommendedName>
</protein>
<keyword evidence="3" id="KW-1185">Reference proteome</keyword>
<evidence type="ECO:0008006" key="4">
    <source>
        <dbReference type="Google" id="ProtNLM"/>
    </source>
</evidence>
<dbReference type="EMBL" id="KV428069">
    <property type="protein sequence ID" value="KZT38149.1"/>
    <property type="molecule type" value="Genomic_DNA"/>
</dbReference>